<dbReference type="Proteomes" id="UP001176521">
    <property type="component" value="Unassembled WGS sequence"/>
</dbReference>
<keyword evidence="6" id="KW-0539">Nucleus</keyword>
<dbReference type="GO" id="GO:0003676">
    <property type="term" value="F:nucleic acid binding"/>
    <property type="evidence" value="ECO:0007669"/>
    <property type="project" value="InterPro"/>
</dbReference>
<dbReference type="GO" id="GO:0000387">
    <property type="term" value="P:spliceosomal snRNP assembly"/>
    <property type="evidence" value="ECO:0007669"/>
    <property type="project" value="InterPro"/>
</dbReference>
<dbReference type="EMBL" id="JAPDMQ010000344">
    <property type="protein sequence ID" value="KAK0526687.1"/>
    <property type="molecule type" value="Genomic_DNA"/>
</dbReference>
<dbReference type="InterPro" id="IPR035979">
    <property type="entry name" value="RBD_domain_sf"/>
</dbReference>
<feature type="region of interest" description="Disordered" evidence="7">
    <location>
        <begin position="612"/>
        <end position="671"/>
    </location>
</feature>
<keyword evidence="9" id="KW-1185">Reference proteome</keyword>
<dbReference type="PANTHER" id="PTHR10300:SF14">
    <property type="entry name" value="PROTEIN SARAH"/>
    <property type="match status" value="1"/>
</dbReference>
<protein>
    <submittedName>
        <fullName evidence="8">Uncharacterized protein</fullName>
    </submittedName>
</protein>
<dbReference type="Pfam" id="PF04847">
    <property type="entry name" value="Calcipressin"/>
    <property type="match status" value="1"/>
</dbReference>
<dbReference type="InterPro" id="IPR003521">
    <property type="entry name" value="ICln"/>
</dbReference>
<dbReference type="PRINTS" id="PR01348">
    <property type="entry name" value="ICLNCHANNEL"/>
</dbReference>
<dbReference type="PANTHER" id="PTHR10300">
    <property type="entry name" value="CALCIPRESSIN"/>
    <property type="match status" value="1"/>
</dbReference>
<reference evidence="8" key="1">
    <citation type="journal article" date="2023" name="PhytoFront">
        <title>Draft Genome Resources of Seven Strains of Tilletia horrida, Causal Agent of Kernel Smut of Rice.</title>
        <authorList>
            <person name="Khanal S."/>
            <person name="Antony Babu S."/>
            <person name="Zhou X.G."/>
        </authorList>
    </citation>
    <scope>NUCLEOTIDE SEQUENCE</scope>
    <source>
        <strain evidence="8">TX3</strain>
    </source>
</reference>
<feature type="compositionally biased region" description="Acidic residues" evidence="7">
    <location>
        <begin position="133"/>
        <end position="143"/>
    </location>
</feature>
<dbReference type="Pfam" id="PF03517">
    <property type="entry name" value="Voldacs"/>
    <property type="match status" value="1"/>
</dbReference>
<feature type="compositionally biased region" description="Gly residues" evidence="7">
    <location>
        <begin position="722"/>
        <end position="731"/>
    </location>
</feature>
<comment type="similarity">
    <text evidence="4">Belongs to the RCAN family.</text>
</comment>
<comment type="similarity">
    <text evidence="3">Belongs to the pICln (TC 1.A.47) family.</text>
</comment>
<dbReference type="InterPro" id="IPR011993">
    <property type="entry name" value="PH-like_dom_sf"/>
</dbReference>
<feature type="region of interest" description="Disordered" evidence="7">
    <location>
        <begin position="680"/>
        <end position="699"/>
    </location>
</feature>
<evidence type="ECO:0000256" key="1">
    <source>
        <dbReference type="ARBA" id="ARBA00004123"/>
    </source>
</evidence>
<feature type="region of interest" description="Disordered" evidence="7">
    <location>
        <begin position="421"/>
        <end position="443"/>
    </location>
</feature>
<feature type="region of interest" description="Disordered" evidence="7">
    <location>
        <begin position="477"/>
        <end position="497"/>
    </location>
</feature>
<evidence type="ECO:0000256" key="6">
    <source>
        <dbReference type="ARBA" id="ARBA00023242"/>
    </source>
</evidence>
<feature type="region of interest" description="Disordered" evidence="7">
    <location>
        <begin position="1"/>
        <end position="27"/>
    </location>
</feature>
<feature type="compositionally biased region" description="Acidic residues" evidence="7">
    <location>
        <begin position="158"/>
        <end position="173"/>
    </location>
</feature>
<evidence type="ECO:0000313" key="8">
    <source>
        <dbReference type="EMBL" id="KAK0526687.1"/>
    </source>
</evidence>
<gene>
    <name evidence="8" type="ORF">OC842_005110</name>
</gene>
<feature type="compositionally biased region" description="Polar residues" evidence="7">
    <location>
        <begin position="579"/>
        <end position="588"/>
    </location>
</feature>
<dbReference type="InterPro" id="IPR012677">
    <property type="entry name" value="Nucleotide-bd_a/b_plait_sf"/>
</dbReference>
<feature type="region of interest" description="Disordered" evidence="7">
    <location>
        <begin position="722"/>
        <end position="746"/>
    </location>
</feature>
<evidence type="ECO:0000256" key="3">
    <source>
        <dbReference type="ARBA" id="ARBA00007054"/>
    </source>
</evidence>
<name>A0AAN6JPN5_9BASI</name>
<dbReference type="Gene3D" id="2.30.29.30">
    <property type="entry name" value="Pleckstrin-homology domain (PH domain)/Phosphotyrosine-binding domain (PTB)"/>
    <property type="match status" value="1"/>
</dbReference>
<comment type="caution">
    <text evidence="8">The sequence shown here is derived from an EMBL/GenBank/DDBJ whole genome shotgun (WGS) entry which is preliminary data.</text>
</comment>
<dbReference type="GO" id="GO:0034709">
    <property type="term" value="C:methylosome"/>
    <property type="evidence" value="ECO:0007669"/>
    <property type="project" value="InterPro"/>
</dbReference>
<feature type="region of interest" description="Disordered" evidence="7">
    <location>
        <begin position="535"/>
        <end position="593"/>
    </location>
</feature>
<feature type="region of interest" description="Disordered" evidence="7">
    <location>
        <begin position="133"/>
        <end position="178"/>
    </location>
</feature>
<dbReference type="InterPro" id="IPR006931">
    <property type="entry name" value="Calcipressin"/>
</dbReference>
<dbReference type="SUPFAM" id="SSF54928">
    <property type="entry name" value="RNA-binding domain, RBD"/>
    <property type="match status" value="1"/>
</dbReference>
<feature type="region of interest" description="Disordered" evidence="7">
    <location>
        <begin position="253"/>
        <end position="282"/>
    </location>
</feature>
<sequence length="746" mass="77359">MPLTAIDAPPPFVRPDLDEPAQQSTPATFVGLPPTLRTLLEGATAVLSPGLPSGSSAATSSNGSGASTWQARGTLYVTNDAVSFLDPSSNQGFSVDFPTISLHAVSRTLPDTLKALAEASGSTACLYCQLDDNAGEDENEDGDAPYGSGGDPDAMQGTEEEGADENDAGEGGEDGGNSLRELWLLPRQPDELEPLFEMLSYCASLHPSLGDEDDAGGNPFAGLGAFGTGSSGMLGVGGPVLDLSALSAQGAFDDAMEDGPTAPNGAGPTGEAGSDPDGLSDTGRAVLARLEHSIIWPGQAGQDSPCTMLAQEQEATKAKAKPSRVSNTLILTSLPESLFEQPELLSSLLDLLHAYGPLQSWTPLPSMGRALVVFEDGIDTRSAPPGTETLPTLTRGQESAKRAKAALDKLIWGFEEEGGKAGVVGGEDDEEEMEWPPKKAEGKAARNGSSMRVYFGPPSYVLASDAEDALAVPSTDKNFLISPPGSPPVGWEPIREDPPNRDTLAWDLIKALGELRDQGGAVDSWAAAPLQGVEGVVSDDGTAPQLENSAGRKGHARKGSLGPPSLVIPPSEAKVSRRQAATQGSTQPRPTPFMDRVAEAQTAQDTIRADFAQSAPSATTSRQNMDNPSNEDESVVISVPGVTVQAFEDDWDADEERQRARRQPRTGMSISSVKATVESMMHGTSPASSAVPVPVISSSSEDAEATERLAALSLDPVAGSLGVGLGAGLREGGGKRITPTGRPPLA</sequence>
<evidence type="ECO:0000256" key="4">
    <source>
        <dbReference type="ARBA" id="ARBA00008209"/>
    </source>
</evidence>
<dbReference type="GO" id="GO:0006884">
    <property type="term" value="P:cell volume homeostasis"/>
    <property type="evidence" value="ECO:0007669"/>
    <property type="project" value="InterPro"/>
</dbReference>
<dbReference type="InterPro" id="IPR039924">
    <property type="entry name" value="ICln/Lot5/Saf5"/>
</dbReference>
<dbReference type="GO" id="GO:0034715">
    <property type="term" value="C:pICln-Sm protein complex"/>
    <property type="evidence" value="ECO:0007669"/>
    <property type="project" value="InterPro"/>
</dbReference>
<dbReference type="GO" id="GO:0005886">
    <property type="term" value="C:plasma membrane"/>
    <property type="evidence" value="ECO:0007669"/>
    <property type="project" value="InterPro"/>
</dbReference>
<dbReference type="Gene3D" id="3.30.70.330">
    <property type="match status" value="1"/>
</dbReference>
<organism evidence="8 9">
    <name type="scientific">Tilletia horrida</name>
    <dbReference type="NCBI Taxonomy" id="155126"/>
    <lineage>
        <taxon>Eukaryota</taxon>
        <taxon>Fungi</taxon>
        <taxon>Dikarya</taxon>
        <taxon>Basidiomycota</taxon>
        <taxon>Ustilaginomycotina</taxon>
        <taxon>Exobasidiomycetes</taxon>
        <taxon>Tilletiales</taxon>
        <taxon>Tilletiaceae</taxon>
        <taxon>Tilletia</taxon>
    </lineage>
</organism>
<dbReference type="GO" id="GO:0006821">
    <property type="term" value="P:chloride transport"/>
    <property type="evidence" value="ECO:0007669"/>
    <property type="project" value="InterPro"/>
</dbReference>
<dbReference type="AlphaFoldDB" id="A0AAN6JPN5"/>
<dbReference type="GO" id="GO:0019722">
    <property type="term" value="P:calcium-mediated signaling"/>
    <property type="evidence" value="ECO:0007669"/>
    <property type="project" value="InterPro"/>
</dbReference>
<evidence type="ECO:0000256" key="2">
    <source>
        <dbReference type="ARBA" id="ARBA00004496"/>
    </source>
</evidence>
<accession>A0AAN6JPN5</accession>
<evidence type="ECO:0000256" key="5">
    <source>
        <dbReference type="ARBA" id="ARBA00022490"/>
    </source>
</evidence>
<evidence type="ECO:0000256" key="7">
    <source>
        <dbReference type="SAM" id="MobiDB-lite"/>
    </source>
</evidence>
<feature type="compositionally biased region" description="Low complexity" evidence="7">
    <location>
        <begin position="259"/>
        <end position="273"/>
    </location>
</feature>
<evidence type="ECO:0000313" key="9">
    <source>
        <dbReference type="Proteomes" id="UP001176521"/>
    </source>
</evidence>
<feature type="compositionally biased region" description="Polar residues" evidence="7">
    <location>
        <begin position="614"/>
        <end position="628"/>
    </location>
</feature>
<feature type="compositionally biased region" description="Low complexity" evidence="7">
    <location>
        <begin position="685"/>
        <end position="699"/>
    </location>
</feature>
<keyword evidence="5" id="KW-0963">Cytoplasm</keyword>
<proteinExistence type="inferred from homology"/>
<dbReference type="GO" id="GO:0005634">
    <property type="term" value="C:nucleus"/>
    <property type="evidence" value="ECO:0007669"/>
    <property type="project" value="UniProtKB-SubCell"/>
</dbReference>
<comment type="subcellular location">
    <subcellularLocation>
        <location evidence="2">Cytoplasm</location>
    </subcellularLocation>
    <subcellularLocation>
        <location evidence="1">Nucleus</location>
    </subcellularLocation>
</comment>
<dbReference type="GO" id="GO:0005829">
    <property type="term" value="C:cytosol"/>
    <property type="evidence" value="ECO:0007669"/>
    <property type="project" value="InterPro"/>
</dbReference>
<dbReference type="GO" id="GO:0008597">
    <property type="term" value="F:calcium-dependent protein serine/threonine phosphatase regulator activity"/>
    <property type="evidence" value="ECO:0007669"/>
    <property type="project" value="TreeGrafter"/>
</dbReference>